<dbReference type="AlphaFoldDB" id="A0AAD8W1J7"/>
<reference evidence="1" key="1">
    <citation type="submission" date="2023-07" db="EMBL/GenBank/DDBJ databases">
        <title>A chromosome-level genome assembly of Lolium multiflorum.</title>
        <authorList>
            <person name="Chen Y."/>
            <person name="Copetti D."/>
            <person name="Kolliker R."/>
            <person name="Studer B."/>
        </authorList>
    </citation>
    <scope>NUCLEOTIDE SEQUENCE</scope>
    <source>
        <strain evidence="1">02402/16</strain>
        <tissue evidence="1">Leaf</tissue>
    </source>
</reference>
<protein>
    <submittedName>
        <fullName evidence="1">Uncharacterized protein</fullName>
    </submittedName>
</protein>
<name>A0AAD8W1J7_LOLMU</name>
<sequence length="123" mass="13840">MAQWGEEQQVHGDPEQAAILDSLNPQCFRRLKEEQIEHVNDANFEHAIEISRRWAATEEAGRLLMAAELQRMLELNAPCQAEAAAREQARLAQNEESLQWLAALRGQRRRQAPPSPAAICSTA</sequence>
<accession>A0AAD8W1J7</accession>
<dbReference type="Proteomes" id="UP001231189">
    <property type="component" value="Unassembled WGS sequence"/>
</dbReference>
<dbReference type="EMBL" id="JAUUTY010000005">
    <property type="protein sequence ID" value="KAK1631517.1"/>
    <property type="molecule type" value="Genomic_DNA"/>
</dbReference>
<proteinExistence type="predicted"/>
<evidence type="ECO:0000313" key="1">
    <source>
        <dbReference type="EMBL" id="KAK1631517.1"/>
    </source>
</evidence>
<comment type="caution">
    <text evidence="1">The sequence shown here is derived from an EMBL/GenBank/DDBJ whole genome shotgun (WGS) entry which is preliminary data.</text>
</comment>
<keyword evidence="2" id="KW-1185">Reference proteome</keyword>
<organism evidence="1 2">
    <name type="scientific">Lolium multiflorum</name>
    <name type="common">Italian ryegrass</name>
    <name type="synonym">Lolium perenne subsp. multiflorum</name>
    <dbReference type="NCBI Taxonomy" id="4521"/>
    <lineage>
        <taxon>Eukaryota</taxon>
        <taxon>Viridiplantae</taxon>
        <taxon>Streptophyta</taxon>
        <taxon>Embryophyta</taxon>
        <taxon>Tracheophyta</taxon>
        <taxon>Spermatophyta</taxon>
        <taxon>Magnoliopsida</taxon>
        <taxon>Liliopsida</taxon>
        <taxon>Poales</taxon>
        <taxon>Poaceae</taxon>
        <taxon>BOP clade</taxon>
        <taxon>Pooideae</taxon>
        <taxon>Poodae</taxon>
        <taxon>Poeae</taxon>
        <taxon>Poeae Chloroplast Group 2 (Poeae type)</taxon>
        <taxon>Loliodinae</taxon>
        <taxon>Loliinae</taxon>
        <taxon>Lolium</taxon>
    </lineage>
</organism>
<gene>
    <name evidence="1" type="ORF">QYE76_005832</name>
</gene>
<evidence type="ECO:0000313" key="2">
    <source>
        <dbReference type="Proteomes" id="UP001231189"/>
    </source>
</evidence>